<evidence type="ECO:0000313" key="3">
    <source>
        <dbReference type="Proteomes" id="UP000789901"/>
    </source>
</evidence>
<dbReference type="EMBL" id="CAJVQB010085946">
    <property type="protein sequence ID" value="CAG8847028.1"/>
    <property type="molecule type" value="Genomic_DNA"/>
</dbReference>
<keyword evidence="3" id="KW-1185">Reference proteome</keyword>
<evidence type="ECO:0000256" key="1">
    <source>
        <dbReference type="SAM" id="Coils"/>
    </source>
</evidence>
<feature type="coiled-coil region" evidence="1">
    <location>
        <begin position="295"/>
        <end position="329"/>
    </location>
</feature>
<reference evidence="2 3" key="1">
    <citation type="submission" date="2021-06" db="EMBL/GenBank/DDBJ databases">
        <authorList>
            <person name="Kallberg Y."/>
            <person name="Tangrot J."/>
            <person name="Rosling A."/>
        </authorList>
    </citation>
    <scope>NUCLEOTIDE SEQUENCE [LARGE SCALE GENOMIC DNA]</scope>
    <source>
        <strain evidence="2 3">120-4 pot B 10/14</strain>
    </source>
</reference>
<evidence type="ECO:0000313" key="2">
    <source>
        <dbReference type="EMBL" id="CAG8847028.1"/>
    </source>
</evidence>
<accession>A0ABN7X372</accession>
<protein>
    <submittedName>
        <fullName evidence="2">14699_t:CDS:1</fullName>
    </submittedName>
</protein>
<feature type="coiled-coil region" evidence="1">
    <location>
        <begin position="145"/>
        <end position="172"/>
    </location>
</feature>
<sequence length="375" mass="43584">VKINMNYQERKKVNPELKTISQETNCENCGNPVKETKWVCRDCAARNQTEEQVSEKEAQRRIKLAKAHLAEISNSQTLGKEIEEAEKENTLEAFRELENKLARELFGHLEKYKENIKEFLNSDSDISKSETLQKLADEAIAEDTMNGYYNLLKSFRKNIEELEKLKGNEDNANDFLARMTGVVHDRNPKIRLIRNQGKIAKTKLKHETENARTKLRQETENARLKLRQKWEMEHLEIENQTILEEMAYETEKLRWESGLAENTKPEMPSIPGGQNNSDLLSGLKQQGTNFFQSQVDKVKQTAEDKEDRIKNLEKEIQALKAELDLHWEADLKKQQEIQALQDKQHKEIIQKQEDGFFKQKMIWLGSFTGLAIAAI</sequence>
<proteinExistence type="predicted"/>
<comment type="caution">
    <text evidence="2">The sequence shown here is derived from an EMBL/GenBank/DDBJ whole genome shotgun (WGS) entry which is preliminary data.</text>
</comment>
<organism evidence="2 3">
    <name type="scientific">Gigaspora margarita</name>
    <dbReference type="NCBI Taxonomy" id="4874"/>
    <lineage>
        <taxon>Eukaryota</taxon>
        <taxon>Fungi</taxon>
        <taxon>Fungi incertae sedis</taxon>
        <taxon>Mucoromycota</taxon>
        <taxon>Glomeromycotina</taxon>
        <taxon>Glomeromycetes</taxon>
        <taxon>Diversisporales</taxon>
        <taxon>Gigasporaceae</taxon>
        <taxon>Gigaspora</taxon>
    </lineage>
</organism>
<keyword evidence="1" id="KW-0175">Coiled coil</keyword>
<dbReference type="Proteomes" id="UP000789901">
    <property type="component" value="Unassembled WGS sequence"/>
</dbReference>
<gene>
    <name evidence="2" type="ORF">GMARGA_LOCUS38454</name>
</gene>
<name>A0ABN7X372_GIGMA</name>
<feature type="non-terminal residue" evidence="2">
    <location>
        <position position="1"/>
    </location>
</feature>
<feature type="non-terminal residue" evidence="2">
    <location>
        <position position="375"/>
    </location>
</feature>